<keyword evidence="2" id="KW-1185">Reference proteome</keyword>
<evidence type="ECO:0000313" key="2">
    <source>
        <dbReference type="Proteomes" id="UP000282087"/>
    </source>
</evidence>
<protein>
    <submittedName>
        <fullName evidence="1">Uncharacterized protein</fullName>
    </submittedName>
</protein>
<dbReference type="EMBL" id="QLLG01000183">
    <property type="protein sequence ID" value="RMX66919.1"/>
    <property type="molecule type" value="Genomic_DNA"/>
</dbReference>
<proteinExistence type="predicted"/>
<name>A0A3M6VJS7_9STRA</name>
<dbReference type="VEuPathDB" id="FungiDB:DD237_001755"/>
<sequence>MVDYDLAFCLDFGYDARRNRDYHGEDLLFHGFGVPHGGTNSFCFDFCFDLDSCHVAAVGDWSVLRPAGSKT</sequence>
<gene>
    <name evidence="1" type="ORF">DD238_000933</name>
</gene>
<reference evidence="1 2" key="1">
    <citation type="submission" date="2018-06" db="EMBL/GenBank/DDBJ databases">
        <title>Comparative genomics of downy mildews reveals potential adaptations to biotrophy.</title>
        <authorList>
            <person name="Fletcher K."/>
            <person name="Klosterman S.J."/>
            <person name="Derevnina L."/>
            <person name="Martin F."/>
            <person name="Koike S."/>
            <person name="Reyes Chin-Wo S."/>
            <person name="Mou B."/>
            <person name="Michelmore R."/>
        </authorList>
    </citation>
    <scope>NUCLEOTIDE SEQUENCE [LARGE SCALE GENOMIC DNA]</scope>
    <source>
        <strain evidence="1 2">R14</strain>
    </source>
</reference>
<organism evidence="1 2">
    <name type="scientific">Peronospora effusa</name>
    <dbReference type="NCBI Taxonomy" id="542832"/>
    <lineage>
        <taxon>Eukaryota</taxon>
        <taxon>Sar</taxon>
        <taxon>Stramenopiles</taxon>
        <taxon>Oomycota</taxon>
        <taxon>Peronosporomycetes</taxon>
        <taxon>Peronosporales</taxon>
        <taxon>Peronosporaceae</taxon>
        <taxon>Peronospora</taxon>
    </lineage>
</organism>
<comment type="caution">
    <text evidence="1">The sequence shown here is derived from an EMBL/GenBank/DDBJ whole genome shotgun (WGS) entry which is preliminary data.</text>
</comment>
<accession>A0A3M6VJS7</accession>
<evidence type="ECO:0000313" key="1">
    <source>
        <dbReference type="EMBL" id="RMX66919.1"/>
    </source>
</evidence>
<dbReference type="AlphaFoldDB" id="A0A3M6VJS7"/>
<dbReference type="Proteomes" id="UP000282087">
    <property type="component" value="Unassembled WGS sequence"/>
</dbReference>